<dbReference type="GeneID" id="95542255"/>
<dbReference type="AlphaFoldDB" id="A0A2T7TAA4"/>
<name>A0A2T7TAA4_9ACTN</name>
<dbReference type="Proteomes" id="UP000245992">
    <property type="component" value="Unassembled WGS sequence"/>
</dbReference>
<dbReference type="STRING" id="1440053.GCA_000718095_03933"/>
<keyword evidence="2" id="KW-1185">Reference proteome</keyword>
<comment type="caution">
    <text evidence="1">The sequence shown here is derived from an EMBL/GenBank/DDBJ whole genome shotgun (WGS) entry which is preliminary data.</text>
</comment>
<reference evidence="1 2" key="1">
    <citation type="submission" date="2013-12" db="EMBL/GenBank/DDBJ databases">
        <title>Annotated genome of Streptomyces scopuliridis.</title>
        <authorList>
            <person name="Olson J.B."/>
        </authorList>
    </citation>
    <scope>NUCLEOTIDE SEQUENCE [LARGE SCALE GENOMIC DNA]</scope>
    <source>
        <strain evidence="1 2">RB72</strain>
    </source>
</reference>
<dbReference type="EMBL" id="AZSP01000123">
    <property type="protein sequence ID" value="PVE12099.1"/>
    <property type="molecule type" value="Genomic_DNA"/>
</dbReference>
<dbReference type="RefSeq" id="WP_037728081.1">
    <property type="nucleotide sequence ID" value="NZ_AZSP01000123.1"/>
</dbReference>
<proteinExistence type="predicted"/>
<evidence type="ECO:0000313" key="1">
    <source>
        <dbReference type="EMBL" id="PVE12099.1"/>
    </source>
</evidence>
<gene>
    <name evidence="1" type="ORF">Y717_06705</name>
</gene>
<protein>
    <submittedName>
        <fullName evidence="1">Uncharacterized protein</fullName>
    </submittedName>
</protein>
<organism evidence="1 2">
    <name type="scientific">Streptomyces scopuliridis RB72</name>
    <dbReference type="NCBI Taxonomy" id="1440053"/>
    <lineage>
        <taxon>Bacteria</taxon>
        <taxon>Bacillati</taxon>
        <taxon>Actinomycetota</taxon>
        <taxon>Actinomycetes</taxon>
        <taxon>Kitasatosporales</taxon>
        <taxon>Streptomycetaceae</taxon>
        <taxon>Streptomyces</taxon>
    </lineage>
</organism>
<evidence type="ECO:0000313" key="2">
    <source>
        <dbReference type="Proteomes" id="UP000245992"/>
    </source>
</evidence>
<dbReference type="OrthoDB" id="4238455at2"/>
<sequence length="94" mass="10318">MDTTIKIDSKARDQLAALAQARGTTMRALIEGFAASALTPRQLQERAERTRAFLDTEFGHRLGEEETAALRARMREAHAAHRSALRNAGVDEAA</sequence>
<accession>A0A2T7TAA4</accession>